<dbReference type="InterPro" id="IPR036390">
    <property type="entry name" value="WH_DNA-bd_sf"/>
</dbReference>
<accession>A0A9N8DKX6</accession>
<sequence>MPKSSTTDLVSRLVDDLESLAMDFQVAMHERGLVKDRKFGLITYPDAFVGRDAVGVLVDVLYEMHEEEEDISRQSALMVGRAMAEHLELFESAFRLKAMDHELSDDKYHYYHWKNNVPSDVAQTTWEMSLMDKVKVLKKYVRIQDRYYRLKMYPRCFTGTEAVDVLMKQRIVVSRRDAVKLIRKMKREYGCFFNVTDKNQPFEDGFYFYRFKYDEDLMQKGVNKAAFDAVMDALTGNEGMTTEFRLTSESFH</sequence>
<dbReference type="InterPro" id="IPR000591">
    <property type="entry name" value="DEP_dom"/>
</dbReference>
<evidence type="ECO:0000313" key="2">
    <source>
        <dbReference type="EMBL" id="CAB9504977.1"/>
    </source>
</evidence>
<dbReference type="Pfam" id="PF00610">
    <property type="entry name" value="DEP"/>
    <property type="match status" value="2"/>
</dbReference>
<dbReference type="CDD" id="cd04371">
    <property type="entry name" value="DEP"/>
    <property type="match status" value="2"/>
</dbReference>
<evidence type="ECO:0000259" key="1">
    <source>
        <dbReference type="PROSITE" id="PS50186"/>
    </source>
</evidence>
<dbReference type="OrthoDB" id="21144at2759"/>
<dbReference type="PANTHER" id="PTHR16206:SF4">
    <property type="entry name" value="PROTEIN LET-99"/>
    <property type="match status" value="1"/>
</dbReference>
<gene>
    <name evidence="2" type="ORF">SEMRO_215_G089030.1</name>
</gene>
<reference evidence="2" key="1">
    <citation type="submission" date="2020-06" db="EMBL/GenBank/DDBJ databases">
        <authorList>
            <consortium name="Plant Systems Biology data submission"/>
        </authorList>
    </citation>
    <scope>NUCLEOTIDE SEQUENCE</scope>
    <source>
        <strain evidence="2">D6</strain>
    </source>
</reference>
<dbReference type="SMART" id="SM00049">
    <property type="entry name" value="DEP"/>
    <property type="match status" value="2"/>
</dbReference>
<dbReference type="EMBL" id="CAICTM010000214">
    <property type="protein sequence ID" value="CAB9504977.1"/>
    <property type="molecule type" value="Genomic_DNA"/>
</dbReference>
<organism evidence="2 3">
    <name type="scientific">Seminavis robusta</name>
    <dbReference type="NCBI Taxonomy" id="568900"/>
    <lineage>
        <taxon>Eukaryota</taxon>
        <taxon>Sar</taxon>
        <taxon>Stramenopiles</taxon>
        <taxon>Ochrophyta</taxon>
        <taxon>Bacillariophyta</taxon>
        <taxon>Bacillariophyceae</taxon>
        <taxon>Bacillariophycidae</taxon>
        <taxon>Naviculales</taxon>
        <taxon>Naviculaceae</taxon>
        <taxon>Seminavis</taxon>
    </lineage>
</organism>
<feature type="domain" description="DEP" evidence="1">
    <location>
        <begin position="137"/>
        <end position="213"/>
    </location>
</feature>
<dbReference type="PANTHER" id="PTHR16206">
    <property type="entry name" value="DEP DOMAIN-CONTAINING"/>
    <property type="match status" value="1"/>
</dbReference>
<keyword evidence="3" id="KW-1185">Reference proteome</keyword>
<name>A0A9N8DKX6_9STRA</name>
<evidence type="ECO:0000313" key="3">
    <source>
        <dbReference type="Proteomes" id="UP001153069"/>
    </source>
</evidence>
<comment type="caution">
    <text evidence="2">The sequence shown here is derived from an EMBL/GenBank/DDBJ whole genome shotgun (WGS) entry which is preliminary data.</text>
</comment>
<dbReference type="SUPFAM" id="SSF46785">
    <property type="entry name" value="Winged helix' DNA-binding domain"/>
    <property type="match status" value="2"/>
</dbReference>
<dbReference type="AlphaFoldDB" id="A0A9N8DKX6"/>
<dbReference type="Gene3D" id="1.10.10.10">
    <property type="entry name" value="Winged helix-like DNA-binding domain superfamily/Winged helix DNA-binding domain"/>
    <property type="match status" value="2"/>
</dbReference>
<dbReference type="InterPro" id="IPR036388">
    <property type="entry name" value="WH-like_DNA-bd_sf"/>
</dbReference>
<dbReference type="PROSITE" id="PS50186">
    <property type="entry name" value="DEP"/>
    <property type="match status" value="1"/>
</dbReference>
<dbReference type="Proteomes" id="UP001153069">
    <property type="component" value="Unassembled WGS sequence"/>
</dbReference>
<protein>
    <submittedName>
        <fullName evidence="2">DEP domain-containing mTOR-interacting protein</fullName>
    </submittedName>
</protein>
<proteinExistence type="predicted"/>
<dbReference type="GO" id="GO:0035556">
    <property type="term" value="P:intracellular signal transduction"/>
    <property type="evidence" value="ECO:0007669"/>
    <property type="project" value="InterPro"/>
</dbReference>